<sequence>MIQSCKSSVSHAYTLIGKGDDEGARAVSERLSRCAIRGSCPYTRECERTVEMLRSDLANDGNGYQILSPAIGTHSAAPQPARAGGEGHRSLKGL</sequence>
<proteinExistence type="predicted"/>
<evidence type="ECO:0000256" key="1">
    <source>
        <dbReference type="SAM" id="MobiDB-lite"/>
    </source>
</evidence>
<dbReference type="Proteomes" id="UP000539372">
    <property type="component" value="Unassembled WGS sequence"/>
</dbReference>
<evidence type="ECO:0000313" key="2">
    <source>
        <dbReference type="EMBL" id="NMM43535.1"/>
    </source>
</evidence>
<dbReference type="AlphaFoldDB" id="A0A7Y0HDC9"/>
<protein>
    <submittedName>
        <fullName evidence="2">Uncharacterized protein</fullName>
    </submittedName>
</protein>
<reference evidence="2 3" key="1">
    <citation type="submission" date="2020-04" db="EMBL/GenBank/DDBJ databases">
        <title>Rhodospirillaceae bacterium KN72 isolated from deep sea.</title>
        <authorList>
            <person name="Zhang D.-C."/>
        </authorList>
    </citation>
    <scope>NUCLEOTIDE SEQUENCE [LARGE SCALE GENOMIC DNA]</scope>
    <source>
        <strain evidence="2 3">KN72</strain>
    </source>
</reference>
<comment type="caution">
    <text evidence="2">The sequence shown here is derived from an EMBL/GenBank/DDBJ whole genome shotgun (WGS) entry which is preliminary data.</text>
</comment>
<accession>A0A7Y0HDC9</accession>
<evidence type="ECO:0000313" key="3">
    <source>
        <dbReference type="Proteomes" id="UP000539372"/>
    </source>
</evidence>
<gene>
    <name evidence="2" type="ORF">HH303_03535</name>
</gene>
<feature type="region of interest" description="Disordered" evidence="1">
    <location>
        <begin position="72"/>
        <end position="94"/>
    </location>
</feature>
<dbReference type="RefSeq" id="WP_169623805.1">
    <property type="nucleotide sequence ID" value="NZ_JABBNT010000001.1"/>
</dbReference>
<feature type="compositionally biased region" description="Basic and acidic residues" evidence="1">
    <location>
        <begin position="85"/>
        <end position="94"/>
    </location>
</feature>
<keyword evidence="3" id="KW-1185">Reference proteome</keyword>
<dbReference type="EMBL" id="JABBNT010000001">
    <property type="protein sequence ID" value="NMM43535.1"/>
    <property type="molecule type" value="Genomic_DNA"/>
</dbReference>
<organism evidence="2 3">
    <name type="scientific">Pacificispira spongiicola</name>
    <dbReference type="NCBI Taxonomy" id="2729598"/>
    <lineage>
        <taxon>Bacteria</taxon>
        <taxon>Pseudomonadati</taxon>
        <taxon>Pseudomonadota</taxon>
        <taxon>Alphaproteobacteria</taxon>
        <taxon>Rhodospirillales</taxon>
        <taxon>Rhodospirillaceae</taxon>
        <taxon>Pacificispira</taxon>
    </lineage>
</organism>
<name>A0A7Y0HDC9_9PROT</name>